<dbReference type="Proteomes" id="UP001303647">
    <property type="component" value="Unassembled WGS sequence"/>
</dbReference>
<sequence length="101" mass="12123">MHAVTGPWRFFRTYATSRKSRLGPALSLDHFIQRTRVLSFYRSIIRSTRRIPDPKTRAETRRFARDEFERHRGVTDLAHIRYLLSTGKTEWESMERYIHGL</sequence>
<feature type="domain" description="Complex 1 LYR protein" evidence="7">
    <location>
        <begin position="36"/>
        <end position="92"/>
    </location>
</feature>
<evidence type="ECO:0000256" key="2">
    <source>
        <dbReference type="ARBA" id="ARBA00009508"/>
    </source>
</evidence>
<comment type="caution">
    <text evidence="8">The sequence shown here is derived from an EMBL/GenBank/DDBJ whole genome shotgun (WGS) entry which is preliminary data.</text>
</comment>
<dbReference type="InterPro" id="IPR045293">
    <property type="entry name" value="Complex1_LYR_LYRM2"/>
</dbReference>
<comment type="subcellular location">
    <subcellularLocation>
        <location evidence="1">Mitochondrion</location>
    </subcellularLocation>
</comment>
<evidence type="ECO:0000256" key="1">
    <source>
        <dbReference type="ARBA" id="ARBA00004173"/>
    </source>
</evidence>
<evidence type="ECO:0000256" key="5">
    <source>
        <dbReference type="ARBA" id="ARBA00026235"/>
    </source>
</evidence>
<evidence type="ECO:0000256" key="3">
    <source>
        <dbReference type="ARBA" id="ARBA00022946"/>
    </source>
</evidence>
<dbReference type="AlphaFoldDB" id="A0AAN7CQM8"/>
<keyword evidence="9" id="KW-1185">Reference proteome</keyword>
<keyword evidence="4" id="KW-0496">Mitochondrion</keyword>
<comment type="similarity">
    <text evidence="2">Belongs to the complex I LYR family.</text>
</comment>
<evidence type="ECO:0000256" key="6">
    <source>
        <dbReference type="ARBA" id="ARBA00044735"/>
    </source>
</evidence>
<accession>A0AAN7CQM8</accession>
<protein>
    <recommendedName>
        <fullName evidence="5">LYR motif-containing protein 2</fullName>
    </recommendedName>
</protein>
<dbReference type="GO" id="GO:0005739">
    <property type="term" value="C:mitochondrion"/>
    <property type="evidence" value="ECO:0007669"/>
    <property type="project" value="UniProtKB-SubCell"/>
</dbReference>
<dbReference type="InterPro" id="IPR008011">
    <property type="entry name" value="Complex1_LYR_dom"/>
</dbReference>
<evidence type="ECO:0000256" key="4">
    <source>
        <dbReference type="ARBA" id="ARBA00023128"/>
    </source>
</evidence>
<reference evidence="8" key="2">
    <citation type="submission" date="2023-05" db="EMBL/GenBank/DDBJ databases">
        <authorList>
            <consortium name="Lawrence Berkeley National Laboratory"/>
            <person name="Steindorff A."/>
            <person name="Hensen N."/>
            <person name="Bonometti L."/>
            <person name="Westerberg I."/>
            <person name="Brannstrom I.O."/>
            <person name="Guillou S."/>
            <person name="Cros-Aarteil S."/>
            <person name="Calhoun S."/>
            <person name="Haridas S."/>
            <person name="Kuo A."/>
            <person name="Mondo S."/>
            <person name="Pangilinan J."/>
            <person name="Riley R."/>
            <person name="Labutti K."/>
            <person name="Andreopoulos B."/>
            <person name="Lipzen A."/>
            <person name="Chen C."/>
            <person name="Yanf M."/>
            <person name="Daum C."/>
            <person name="Ng V."/>
            <person name="Clum A."/>
            <person name="Ohm R."/>
            <person name="Martin F."/>
            <person name="Silar P."/>
            <person name="Natvig D."/>
            <person name="Lalanne C."/>
            <person name="Gautier V."/>
            <person name="Ament-Velasquez S.L."/>
            <person name="Kruys A."/>
            <person name="Hutchinson M.I."/>
            <person name="Powell A.J."/>
            <person name="Barry K."/>
            <person name="Miller A.N."/>
            <person name="Grigoriev I.V."/>
            <person name="Debuchy R."/>
            <person name="Gladieux P."/>
            <person name="Thoren M.H."/>
            <person name="Johannesson H."/>
        </authorList>
    </citation>
    <scope>NUCLEOTIDE SEQUENCE</scope>
    <source>
        <strain evidence="8">CBS 359.72</strain>
    </source>
</reference>
<dbReference type="CDD" id="cd20262">
    <property type="entry name" value="Complex1_LYR_LYRM2"/>
    <property type="match status" value="1"/>
</dbReference>
<evidence type="ECO:0000313" key="8">
    <source>
        <dbReference type="EMBL" id="KAK4246504.1"/>
    </source>
</evidence>
<name>A0AAN7CQM8_9PEZI</name>
<dbReference type="EMBL" id="MU857673">
    <property type="protein sequence ID" value="KAK4246504.1"/>
    <property type="molecule type" value="Genomic_DNA"/>
</dbReference>
<dbReference type="PANTHER" id="PTHR13675:SF0">
    <property type="entry name" value="LYR MOTIF-CONTAINING PROTEIN 2"/>
    <property type="match status" value="1"/>
</dbReference>
<dbReference type="PANTHER" id="PTHR13675">
    <property type="entry name" value="LYR MOTIF-CONTAINING PROTEIN 2"/>
    <property type="match status" value="1"/>
</dbReference>
<evidence type="ECO:0000259" key="7">
    <source>
        <dbReference type="Pfam" id="PF05347"/>
    </source>
</evidence>
<keyword evidence="3" id="KW-0809">Transit peptide</keyword>
<dbReference type="Pfam" id="PF05347">
    <property type="entry name" value="Complex1_LYR"/>
    <property type="match status" value="1"/>
</dbReference>
<organism evidence="8 9">
    <name type="scientific">Corynascus novoguineensis</name>
    <dbReference type="NCBI Taxonomy" id="1126955"/>
    <lineage>
        <taxon>Eukaryota</taxon>
        <taxon>Fungi</taxon>
        <taxon>Dikarya</taxon>
        <taxon>Ascomycota</taxon>
        <taxon>Pezizomycotina</taxon>
        <taxon>Sordariomycetes</taxon>
        <taxon>Sordariomycetidae</taxon>
        <taxon>Sordariales</taxon>
        <taxon>Chaetomiaceae</taxon>
        <taxon>Corynascus</taxon>
    </lineage>
</organism>
<evidence type="ECO:0000313" key="9">
    <source>
        <dbReference type="Proteomes" id="UP001303647"/>
    </source>
</evidence>
<reference evidence="8" key="1">
    <citation type="journal article" date="2023" name="Mol. Phylogenet. Evol.">
        <title>Genome-scale phylogeny and comparative genomics of the fungal order Sordariales.</title>
        <authorList>
            <person name="Hensen N."/>
            <person name="Bonometti L."/>
            <person name="Westerberg I."/>
            <person name="Brannstrom I.O."/>
            <person name="Guillou S."/>
            <person name="Cros-Aarteil S."/>
            <person name="Calhoun S."/>
            <person name="Haridas S."/>
            <person name="Kuo A."/>
            <person name="Mondo S."/>
            <person name="Pangilinan J."/>
            <person name="Riley R."/>
            <person name="LaButti K."/>
            <person name="Andreopoulos B."/>
            <person name="Lipzen A."/>
            <person name="Chen C."/>
            <person name="Yan M."/>
            <person name="Daum C."/>
            <person name="Ng V."/>
            <person name="Clum A."/>
            <person name="Steindorff A."/>
            <person name="Ohm R.A."/>
            <person name="Martin F."/>
            <person name="Silar P."/>
            <person name="Natvig D.O."/>
            <person name="Lalanne C."/>
            <person name="Gautier V."/>
            <person name="Ament-Velasquez S.L."/>
            <person name="Kruys A."/>
            <person name="Hutchinson M.I."/>
            <person name="Powell A.J."/>
            <person name="Barry K."/>
            <person name="Miller A.N."/>
            <person name="Grigoriev I.V."/>
            <person name="Debuchy R."/>
            <person name="Gladieux P."/>
            <person name="Hiltunen Thoren M."/>
            <person name="Johannesson H."/>
        </authorList>
    </citation>
    <scope>NUCLEOTIDE SEQUENCE</scope>
    <source>
        <strain evidence="8">CBS 359.72</strain>
    </source>
</reference>
<comment type="function">
    <text evidence="6">Involved in efficient integration of the N-module into mitochondrial respiratory chain complex I.</text>
</comment>
<proteinExistence type="inferred from homology"/>
<gene>
    <name evidence="8" type="ORF">C7999DRAFT_42095</name>
</gene>